<evidence type="ECO:0000313" key="1">
    <source>
        <dbReference type="EMBL" id="MDP9870364.1"/>
    </source>
</evidence>
<dbReference type="RefSeq" id="WP_306876239.1">
    <property type="nucleotide sequence ID" value="NZ_JAUSRB010000004.1"/>
</dbReference>
<accession>A0ABT9RNT6</accession>
<sequence length="186" mass="20228">MITDDKGRPVQVDGLPKPGCRIVWKNTPRGRREGLVGKAPVFFIAPAGSAPGNLMRADLPGLTGTKWRHADVAALEELAETILTDCAATIGATLSPPAPEPGAEPAGELVHAAGEVIHARPVDKMADNRAVVTFCYSECRHCPERSEASEEEQVAYTWQTDHEEATGHRNYWVYSAQRGTARIFRI</sequence>
<keyword evidence="2" id="KW-1185">Reference proteome</keyword>
<evidence type="ECO:0000313" key="2">
    <source>
        <dbReference type="Proteomes" id="UP001230426"/>
    </source>
</evidence>
<reference evidence="1 2" key="1">
    <citation type="submission" date="2023-07" db="EMBL/GenBank/DDBJ databases">
        <title>Sequencing the genomes of 1000 actinobacteria strains.</title>
        <authorList>
            <person name="Klenk H.-P."/>
        </authorList>
    </citation>
    <scope>NUCLEOTIDE SEQUENCE [LARGE SCALE GENOMIC DNA]</scope>
    <source>
        <strain evidence="1 2">DSM 44109</strain>
    </source>
</reference>
<dbReference type="Proteomes" id="UP001230426">
    <property type="component" value="Unassembled WGS sequence"/>
</dbReference>
<protein>
    <submittedName>
        <fullName evidence="1">Uncharacterized protein</fullName>
    </submittedName>
</protein>
<organism evidence="1 2">
    <name type="scientific">Streptosporangium brasiliense</name>
    <dbReference type="NCBI Taxonomy" id="47480"/>
    <lineage>
        <taxon>Bacteria</taxon>
        <taxon>Bacillati</taxon>
        <taxon>Actinomycetota</taxon>
        <taxon>Actinomycetes</taxon>
        <taxon>Streptosporangiales</taxon>
        <taxon>Streptosporangiaceae</taxon>
        <taxon>Streptosporangium</taxon>
    </lineage>
</organism>
<proteinExistence type="predicted"/>
<name>A0ABT9RNT6_9ACTN</name>
<gene>
    <name evidence="1" type="ORF">J2S55_009702</name>
</gene>
<comment type="caution">
    <text evidence="1">The sequence shown here is derived from an EMBL/GenBank/DDBJ whole genome shotgun (WGS) entry which is preliminary data.</text>
</comment>
<dbReference type="EMBL" id="JAUSRB010000004">
    <property type="protein sequence ID" value="MDP9870364.1"/>
    <property type="molecule type" value="Genomic_DNA"/>
</dbReference>